<dbReference type="InterPro" id="IPR036047">
    <property type="entry name" value="F-box-like_dom_sf"/>
</dbReference>
<dbReference type="Pfam" id="PF00646">
    <property type="entry name" value="F-box"/>
    <property type="match status" value="1"/>
</dbReference>
<dbReference type="PANTHER" id="PTHR31672">
    <property type="entry name" value="BNACNNG10540D PROTEIN"/>
    <property type="match status" value="1"/>
</dbReference>
<dbReference type="SMART" id="SM00256">
    <property type="entry name" value="FBOX"/>
    <property type="match status" value="1"/>
</dbReference>
<accession>A0A6D2HI82</accession>
<dbReference type="InterPro" id="IPR017451">
    <property type="entry name" value="F-box-assoc_interact_dom"/>
</dbReference>
<organism evidence="2 3">
    <name type="scientific">Microthlaspi erraticum</name>
    <dbReference type="NCBI Taxonomy" id="1685480"/>
    <lineage>
        <taxon>Eukaryota</taxon>
        <taxon>Viridiplantae</taxon>
        <taxon>Streptophyta</taxon>
        <taxon>Embryophyta</taxon>
        <taxon>Tracheophyta</taxon>
        <taxon>Spermatophyta</taxon>
        <taxon>Magnoliopsida</taxon>
        <taxon>eudicotyledons</taxon>
        <taxon>Gunneridae</taxon>
        <taxon>Pentapetalae</taxon>
        <taxon>rosids</taxon>
        <taxon>malvids</taxon>
        <taxon>Brassicales</taxon>
        <taxon>Brassicaceae</taxon>
        <taxon>Coluteocarpeae</taxon>
        <taxon>Microthlaspi</taxon>
    </lineage>
</organism>
<dbReference type="InterPro" id="IPR006527">
    <property type="entry name" value="F-box-assoc_dom_typ1"/>
</dbReference>
<dbReference type="Proteomes" id="UP000467841">
    <property type="component" value="Unassembled WGS sequence"/>
</dbReference>
<dbReference type="InterPro" id="IPR001810">
    <property type="entry name" value="F-box_dom"/>
</dbReference>
<dbReference type="PROSITE" id="PS50181">
    <property type="entry name" value="FBOX"/>
    <property type="match status" value="1"/>
</dbReference>
<protein>
    <recommendedName>
        <fullName evidence="1">F-box domain-containing protein</fullName>
    </recommendedName>
</protein>
<keyword evidence="3" id="KW-1185">Reference proteome</keyword>
<dbReference type="EMBL" id="CACVBM020000188">
    <property type="protein sequence ID" value="CAA7015593.1"/>
    <property type="molecule type" value="Genomic_DNA"/>
</dbReference>
<dbReference type="NCBIfam" id="TIGR01640">
    <property type="entry name" value="F_box_assoc_1"/>
    <property type="match status" value="1"/>
</dbReference>
<dbReference type="Pfam" id="PF07734">
    <property type="entry name" value="FBA_1"/>
    <property type="match status" value="1"/>
</dbReference>
<dbReference type="CDD" id="cd22157">
    <property type="entry name" value="F-box_AtFBW1-like"/>
    <property type="match status" value="1"/>
</dbReference>
<name>A0A6D2HI82_9BRAS</name>
<proteinExistence type="predicted"/>
<evidence type="ECO:0000313" key="2">
    <source>
        <dbReference type="EMBL" id="CAA7015593.1"/>
    </source>
</evidence>
<dbReference type="Gene3D" id="1.20.1280.50">
    <property type="match status" value="1"/>
</dbReference>
<feature type="domain" description="F-box" evidence="1">
    <location>
        <begin position="71"/>
        <end position="117"/>
    </location>
</feature>
<dbReference type="PANTHER" id="PTHR31672:SF13">
    <property type="entry name" value="F-BOX PROTEIN CPR30-LIKE"/>
    <property type="match status" value="1"/>
</dbReference>
<dbReference type="InterPro" id="IPR050796">
    <property type="entry name" value="SCF_F-box_component"/>
</dbReference>
<dbReference type="AlphaFoldDB" id="A0A6D2HI82"/>
<gene>
    <name evidence="2" type="ORF">MERR_LOCUS2828</name>
</gene>
<reference evidence="2" key="1">
    <citation type="submission" date="2020-01" db="EMBL/GenBank/DDBJ databases">
        <authorList>
            <person name="Mishra B."/>
        </authorList>
    </citation>
    <scope>NUCLEOTIDE SEQUENCE [LARGE SCALE GENOMIC DNA]</scope>
</reference>
<sequence length="463" mass="53127">MLHRSLLEFERIEEDIRYSKGFGRGGVPSRLPVTYLRGFLSACKKCSILSKDRSFTKMHLAKKNNKLPAKLTVISDLPRDLLEEIHSRLPFTSLRRFRSVCKKWNTLSKTSGFTKAAAAKEHMVVMVIDCRVYLMGLDLQGVEPSINPKGKLISLDDSDGVEISLVYHCDGLLLCITKDFARFVVWNPYSGQTLWLTPRVRGPKLDLYRYAIGYENSNSRRNYKVLRYKEDSPTDIAISYIEYEIYDCNSNSRRTFHVTSDWEIAFYARGVSLKGNNYWFAQRKYHGVYDLADFLICFDFTRERFGPRLPLPFHSRIEDIVTLSSARIEDIVTLSSAGEEQLAVLFQPYNRLHMEIWVTTKIEPEVALWSKVFLSAAMKPVTDLQFGLTRGSFIIDQEMKVAVVFDKDKHVNNPTRNVAYIIGEDGYNREVDLGKSTDKYESSLGCSYVPSSVQIKQGDNKLI</sequence>
<dbReference type="SUPFAM" id="SSF81383">
    <property type="entry name" value="F-box domain"/>
    <property type="match status" value="1"/>
</dbReference>
<comment type="caution">
    <text evidence="2">The sequence shown here is derived from an EMBL/GenBank/DDBJ whole genome shotgun (WGS) entry which is preliminary data.</text>
</comment>
<evidence type="ECO:0000259" key="1">
    <source>
        <dbReference type="PROSITE" id="PS50181"/>
    </source>
</evidence>
<dbReference type="OrthoDB" id="1093300at2759"/>
<evidence type="ECO:0000313" key="3">
    <source>
        <dbReference type="Proteomes" id="UP000467841"/>
    </source>
</evidence>